<reference evidence="1 2" key="1">
    <citation type="submission" date="2018-01" db="EMBL/GenBank/DDBJ databases">
        <authorList>
            <person name="Gaut B.S."/>
            <person name="Morton B.R."/>
            <person name="Clegg M.T."/>
            <person name="Duvall M.R."/>
        </authorList>
    </citation>
    <scope>NUCLEOTIDE SEQUENCE [LARGE SCALE GENOMIC DNA]</scope>
    <source>
        <strain evidence="1">Cupriavidus taiwanensis cmp 52</strain>
    </source>
</reference>
<evidence type="ECO:0000313" key="2">
    <source>
        <dbReference type="Proteomes" id="UP000256805"/>
    </source>
</evidence>
<evidence type="ECO:0000313" key="1">
    <source>
        <dbReference type="EMBL" id="SPS02568.1"/>
    </source>
</evidence>
<name>A0A375JBT3_9BURK</name>
<dbReference type="Proteomes" id="UP000256805">
    <property type="component" value="Unassembled WGS sequence"/>
</dbReference>
<gene>
    <name evidence="1" type="ORF">CBM2634_U170009</name>
</gene>
<sequence length="48" mass="5849">MVRIAADSLEYQMTVVDFISDWFDLAHGMRHPIGRYEFVLRLQDRRRH</sequence>
<proteinExistence type="predicted"/>
<organism evidence="1 2">
    <name type="scientific">Cupriavidus taiwanensis</name>
    <dbReference type="NCBI Taxonomy" id="164546"/>
    <lineage>
        <taxon>Bacteria</taxon>
        <taxon>Pseudomonadati</taxon>
        <taxon>Pseudomonadota</taxon>
        <taxon>Betaproteobacteria</taxon>
        <taxon>Burkholderiales</taxon>
        <taxon>Burkholderiaceae</taxon>
        <taxon>Cupriavidus</taxon>
    </lineage>
</organism>
<protein>
    <submittedName>
        <fullName evidence="1">Uncharacterized protein</fullName>
    </submittedName>
</protein>
<accession>A0A375JBT3</accession>
<dbReference type="AlphaFoldDB" id="A0A375JBT3"/>
<dbReference type="EMBL" id="OVTA01000080">
    <property type="protein sequence ID" value="SPS02568.1"/>
    <property type="molecule type" value="Genomic_DNA"/>
</dbReference>